<dbReference type="KEGG" id="hdi:HDIA_0727"/>
<dbReference type="OrthoDB" id="9891462at2"/>
<evidence type="ECO:0000313" key="1">
    <source>
        <dbReference type="EMBL" id="SON54268.1"/>
    </source>
</evidence>
<keyword evidence="2" id="KW-1185">Reference proteome</keyword>
<organism evidence="1 2">
    <name type="scientific">Hartmannibacter diazotrophicus</name>
    <dbReference type="NCBI Taxonomy" id="1482074"/>
    <lineage>
        <taxon>Bacteria</taxon>
        <taxon>Pseudomonadati</taxon>
        <taxon>Pseudomonadota</taxon>
        <taxon>Alphaproteobacteria</taxon>
        <taxon>Hyphomicrobiales</taxon>
        <taxon>Pleomorphomonadaceae</taxon>
        <taxon>Hartmannibacter</taxon>
    </lineage>
</organism>
<dbReference type="Proteomes" id="UP000223606">
    <property type="component" value="Chromosome 1"/>
</dbReference>
<gene>
    <name evidence="1" type="ORF">HDIA_0727</name>
</gene>
<accession>A0A2C9D293</accession>
<dbReference type="EMBL" id="LT960614">
    <property type="protein sequence ID" value="SON54268.1"/>
    <property type="molecule type" value="Genomic_DNA"/>
</dbReference>
<evidence type="ECO:0000313" key="2">
    <source>
        <dbReference type="Proteomes" id="UP000223606"/>
    </source>
</evidence>
<dbReference type="AlphaFoldDB" id="A0A2C9D293"/>
<protein>
    <submittedName>
        <fullName evidence="1">Uncharacterized protein</fullName>
    </submittedName>
</protein>
<reference evidence="2" key="1">
    <citation type="submission" date="2017-09" db="EMBL/GenBank/DDBJ databases">
        <title>Genome sequence of Nannocystis excedens DSM 71.</title>
        <authorList>
            <person name="Blom J."/>
        </authorList>
    </citation>
    <scope>NUCLEOTIDE SEQUENCE [LARGE SCALE GENOMIC DNA]</scope>
    <source>
        <strain evidence="2">type strain: E19</strain>
    </source>
</reference>
<sequence length="83" mass="9098">MTRYVLNRDLTVTFRGYPVSAKKGAPCTMLRDGLGNPCFAIRRVACDAGAMGKAGTWSIFGHDSKYFYVWVPSDAVSEESDNA</sequence>
<proteinExistence type="predicted"/>
<name>A0A2C9D293_9HYPH</name>
<dbReference type="RefSeq" id="WP_099554449.1">
    <property type="nucleotide sequence ID" value="NZ_LT960614.1"/>
</dbReference>